<proteinExistence type="inferred from homology"/>
<keyword evidence="5" id="KW-0804">Transcription</keyword>
<feature type="coiled-coil region" evidence="8">
    <location>
        <begin position="526"/>
        <end position="553"/>
    </location>
</feature>
<keyword evidence="6" id="KW-0539">Nucleus</keyword>
<evidence type="ECO:0000313" key="12">
    <source>
        <dbReference type="Proteomes" id="UP000612746"/>
    </source>
</evidence>
<comment type="similarity">
    <text evidence="2 7">Belongs to the HSF family.</text>
</comment>
<protein>
    <recommendedName>
        <fullName evidence="10">HSF-type DNA-binding domain-containing protein</fullName>
    </recommendedName>
</protein>
<dbReference type="GO" id="GO:0003700">
    <property type="term" value="F:DNA-binding transcription factor activity"/>
    <property type="evidence" value="ECO:0007669"/>
    <property type="project" value="InterPro"/>
</dbReference>
<dbReference type="SMART" id="SM00415">
    <property type="entry name" value="HSF"/>
    <property type="match status" value="1"/>
</dbReference>
<evidence type="ECO:0000256" key="9">
    <source>
        <dbReference type="SAM" id="MobiDB-lite"/>
    </source>
</evidence>
<evidence type="ECO:0000256" key="2">
    <source>
        <dbReference type="ARBA" id="ARBA00006403"/>
    </source>
</evidence>
<sequence length="578" mass="64414">MPDRHNSPSGASGDPAMPSLAYKRKANEISNSSPSDDFATSLTSTNIAPQSILENLSSPTFTSDIASLSNSIPSSTSIPSPSQPDSSASRAIMSTLQSQRFQRNVPAFLNKLYNMVQDPASNDLIRWSEDGKSFIVVRHEDLAKEVLPRFFKHNNFSSFVRQLNMYGFHKVPHLQQGVLQSDSDTEWWEFSNPHFQKNHPDLLLLVTRKKGRDQEEKEAPGLDLNHILDEITAIKKHQMNISSELKNIQQDNQVLWQETLAARERHQRHQETIDKILRFLASVFSGDKKRAIIPKKRRYLIGDTNTEYSDSGAKIKEEDSDDEEYEEIEEILTPSSKKSGSQSVTKVTTLPEKDSQDLPRKVPKTSKSASVANSQSIRQASPTPTSPSVHSPGSITASDQLAEIQSKREHTLSNPNKQRDIINWDNIRNIQQLQNLQQVLNAAMSNPTLLDSLKYQSYQAPSSSIPSGAPSTSLVEFDPNLASTLSYPPLSGGVNANDLLTPLYNGNAITPFQSQTPSLDGVTQKVNDSTRSAEEINQEIGKLESDIDSLTNHLGFDPNHLNVDDLDYVDMDEFLNTY</sequence>
<feature type="region of interest" description="Disordered" evidence="9">
    <location>
        <begin position="305"/>
        <end position="395"/>
    </location>
</feature>
<gene>
    <name evidence="11" type="ORF">INT44_007386</name>
</gene>
<keyword evidence="4" id="KW-0238">DNA-binding</keyword>
<organism evidence="11 12">
    <name type="scientific">Umbelopsis vinacea</name>
    <dbReference type="NCBI Taxonomy" id="44442"/>
    <lineage>
        <taxon>Eukaryota</taxon>
        <taxon>Fungi</taxon>
        <taxon>Fungi incertae sedis</taxon>
        <taxon>Mucoromycota</taxon>
        <taxon>Mucoromycotina</taxon>
        <taxon>Umbelopsidomycetes</taxon>
        <taxon>Umbelopsidales</taxon>
        <taxon>Umbelopsidaceae</taxon>
        <taxon>Umbelopsis</taxon>
    </lineage>
</organism>
<evidence type="ECO:0000256" key="3">
    <source>
        <dbReference type="ARBA" id="ARBA00023015"/>
    </source>
</evidence>
<dbReference type="Gene3D" id="1.10.10.10">
    <property type="entry name" value="Winged helix-like DNA-binding domain superfamily/Winged helix DNA-binding domain"/>
    <property type="match status" value="1"/>
</dbReference>
<comment type="subcellular location">
    <subcellularLocation>
        <location evidence="1">Nucleus</location>
    </subcellularLocation>
</comment>
<dbReference type="OrthoDB" id="60033at2759"/>
<dbReference type="PROSITE" id="PS00434">
    <property type="entry name" value="HSF_DOMAIN"/>
    <property type="match status" value="1"/>
</dbReference>
<dbReference type="PRINTS" id="PR00056">
    <property type="entry name" value="HSFDOMAIN"/>
</dbReference>
<evidence type="ECO:0000256" key="8">
    <source>
        <dbReference type="SAM" id="Coils"/>
    </source>
</evidence>
<dbReference type="Pfam" id="PF00447">
    <property type="entry name" value="HSF_DNA-bind"/>
    <property type="match status" value="1"/>
</dbReference>
<feature type="compositionally biased region" description="Basic and acidic residues" evidence="9">
    <location>
        <begin position="351"/>
        <end position="360"/>
    </location>
</feature>
<dbReference type="PANTHER" id="PTHR10015:SF427">
    <property type="entry name" value="HEAT SHOCK FACTOR PROTEIN"/>
    <property type="match status" value="1"/>
</dbReference>
<dbReference type="PANTHER" id="PTHR10015">
    <property type="entry name" value="HEAT SHOCK TRANSCRIPTION FACTOR"/>
    <property type="match status" value="1"/>
</dbReference>
<dbReference type="InterPro" id="IPR036390">
    <property type="entry name" value="WH_DNA-bd_sf"/>
</dbReference>
<dbReference type="GO" id="GO:0005634">
    <property type="term" value="C:nucleus"/>
    <property type="evidence" value="ECO:0007669"/>
    <property type="project" value="UniProtKB-SubCell"/>
</dbReference>
<reference evidence="11" key="1">
    <citation type="submission" date="2020-12" db="EMBL/GenBank/DDBJ databases">
        <title>Metabolic potential, ecology and presence of endohyphal bacteria is reflected in genomic diversity of Mucoromycotina.</title>
        <authorList>
            <person name="Muszewska A."/>
            <person name="Okrasinska A."/>
            <person name="Steczkiewicz K."/>
            <person name="Drgas O."/>
            <person name="Orlowska M."/>
            <person name="Perlinska-Lenart U."/>
            <person name="Aleksandrzak-Piekarczyk T."/>
            <person name="Szatraj K."/>
            <person name="Zielenkiewicz U."/>
            <person name="Pilsyk S."/>
            <person name="Malc E."/>
            <person name="Mieczkowski P."/>
            <person name="Kruszewska J.S."/>
            <person name="Biernat P."/>
            <person name="Pawlowska J."/>
        </authorList>
    </citation>
    <scope>NUCLEOTIDE SEQUENCE</scope>
    <source>
        <strain evidence="11">WA0000051536</strain>
    </source>
</reference>
<dbReference type="GO" id="GO:0043565">
    <property type="term" value="F:sequence-specific DNA binding"/>
    <property type="evidence" value="ECO:0007669"/>
    <property type="project" value="InterPro"/>
</dbReference>
<keyword evidence="3" id="KW-0805">Transcription regulation</keyword>
<keyword evidence="12" id="KW-1185">Reference proteome</keyword>
<dbReference type="InterPro" id="IPR036388">
    <property type="entry name" value="WH-like_DNA-bd_sf"/>
</dbReference>
<evidence type="ECO:0000259" key="10">
    <source>
        <dbReference type="PROSITE" id="PS00434"/>
    </source>
</evidence>
<evidence type="ECO:0000256" key="4">
    <source>
        <dbReference type="ARBA" id="ARBA00023125"/>
    </source>
</evidence>
<evidence type="ECO:0000256" key="5">
    <source>
        <dbReference type="ARBA" id="ARBA00023163"/>
    </source>
</evidence>
<dbReference type="FunFam" id="1.10.10.10:FF:000027">
    <property type="entry name" value="Heat shock transcription factor 1"/>
    <property type="match status" value="1"/>
</dbReference>
<feature type="non-terminal residue" evidence="11">
    <location>
        <position position="1"/>
    </location>
</feature>
<evidence type="ECO:0000256" key="7">
    <source>
        <dbReference type="RuleBase" id="RU004020"/>
    </source>
</evidence>
<dbReference type="SUPFAM" id="SSF46785">
    <property type="entry name" value="Winged helix' DNA-binding domain"/>
    <property type="match status" value="1"/>
</dbReference>
<feature type="compositionally biased region" description="Polar residues" evidence="9">
    <location>
        <begin position="365"/>
        <end position="380"/>
    </location>
</feature>
<feature type="compositionally biased region" description="Polar residues" evidence="9">
    <location>
        <begin position="28"/>
        <end position="42"/>
    </location>
</feature>
<dbReference type="EMBL" id="JAEPRA010000013">
    <property type="protein sequence ID" value="KAG2176722.1"/>
    <property type="molecule type" value="Genomic_DNA"/>
</dbReference>
<keyword evidence="8" id="KW-0175">Coiled coil</keyword>
<dbReference type="AlphaFoldDB" id="A0A8H7UCP8"/>
<feature type="compositionally biased region" description="Acidic residues" evidence="9">
    <location>
        <begin position="318"/>
        <end position="330"/>
    </location>
</feature>
<evidence type="ECO:0000256" key="6">
    <source>
        <dbReference type="ARBA" id="ARBA00023242"/>
    </source>
</evidence>
<feature type="compositionally biased region" description="Polar residues" evidence="9">
    <location>
        <begin position="333"/>
        <end position="348"/>
    </location>
</feature>
<evidence type="ECO:0000313" key="11">
    <source>
        <dbReference type="EMBL" id="KAG2176722.1"/>
    </source>
</evidence>
<name>A0A8H7UCP8_9FUNG</name>
<dbReference type="InterPro" id="IPR000232">
    <property type="entry name" value="HSF_DNA-bd"/>
</dbReference>
<feature type="compositionally biased region" description="Low complexity" evidence="9">
    <location>
        <begin position="381"/>
        <end position="394"/>
    </location>
</feature>
<feature type="region of interest" description="Disordered" evidence="9">
    <location>
        <begin position="1"/>
        <end position="42"/>
    </location>
</feature>
<dbReference type="Proteomes" id="UP000612746">
    <property type="component" value="Unassembled WGS sequence"/>
</dbReference>
<feature type="domain" description="HSF-type DNA-binding" evidence="10">
    <location>
        <begin position="147"/>
        <end position="171"/>
    </location>
</feature>
<accession>A0A8H7UCP8</accession>
<comment type="caution">
    <text evidence="11">The sequence shown here is derived from an EMBL/GenBank/DDBJ whole genome shotgun (WGS) entry which is preliminary data.</text>
</comment>
<evidence type="ECO:0000256" key="1">
    <source>
        <dbReference type="ARBA" id="ARBA00004123"/>
    </source>
</evidence>